<accession>A3VBG5</accession>
<gene>
    <name evidence="1" type="ORF">RB2654_16551</name>
</gene>
<evidence type="ECO:0000313" key="1">
    <source>
        <dbReference type="EMBL" id="EAQ14298.1"/>
    </source>
</evidence>
<name>A3VBG5_9RHOB</name>
<sequence length="66" mass="7166">MTDLTLNGTFDDEEVERIAKATAHMVDRATEILVDLIMAAREGDDEAFAKAKIEGEQLLGIGDDDA</sequence>
<comment type="caution">
    <text evidence="1">The sequence shown here is derived from an EMBL/GenBank/DDBJ whole genome shotgun (WGS) entry which is preliminary data.</text>
</comment>
<keyword evidence="2" id="KW-1185">Reference proteome</keyword>
<dbReference type="Proteomes" id="UP000002931">
    <property type="component" value="Unassembled WGS sequence"/>
</dbReference>
<protein>
    <submittedName>
        <fullName evidence="1">Uncharacterized protein</fullName>
    </submittedName>
</protein>
<evidence type="ECO:0000313" key="2">
    <source>
        <dbReference type="Proteomes" id="UP000002931"/>
    </source>
</evidence>
<dbReference type="STRING" id="314271.RB2654_16551"/>
<reference evidence="1 2" key="1">
    <citation type="journal article" date="2010" name="J. Bacteriol.">
        <title>Genome sequences of Pelagibaca bermudensis HTCC2601T and Maritimibacter alkaliphilus HTCC2654T, the type strains of two marine Roseobacter genera.</title>
        <authorList>
            <person name="Thrash J.C."/>
            <person name="Cho J.C."/>
            <person name="Ferriera S."/>
            <person name="Johnson J."/>
            <person name="Vergin K.L."/>
            <person name="Giovannoni S.J."/>
        </authorList>
    </citation>
    <scope>NUCLEOTIDE SEQUENCE [LARGE SCALE GENOMIC DNA]</scope>
    <source>
        <strain evidence="1 2">HTCC2654</strain>
    </source>
</reference>
<dbReference type="AlphaFoldDB" id="A3VBG5"/>
<dbReference type="HOGENOM" id="CLU_2826037_0_0_5"/>
<dbReference type="EMBL" id="AAMT01000002">
    <property type="protein sequence ID" value="EAQ14298.1"/>
    <property type="molecule type" value="Genomic_DNA"/>
</dbReference>
<dbReference type="RefSeq" id="WP_008333628.1">
    <property type="nucleotide sequence ID" value="NZ_CH902578.1"/>
</dbReference>
<proteinExistence type="predicted"/>
<organism evidence="1 2">
    <name type="scientific">Maritimibacter alkaliphilus HTCC2654</name>
    <dbReference type="NCBI Taxonomy" id="314271"/>
    <lineage>
        <taxon>Bacteria</taxon>
        <taxon>Pseudomonadati</taxon>
        <taxon>Pseudomonadota</taxon>
        <taxon>Alphaproteobacteria</taxon>
        <taxon>Rhodobacterales</taxon>
        <taxon>Roseobacteraceae</taxon>
        <taxon>Maritimibacter</taxon>
    </lineage>
</organism>